<dbReference type="GO" id="GO:0003700">
    <property type="term" value="F:DNA-binding transcription factor activity"/>
    <property type="evidence" value="ECO:0007669"/>
    <property type="project" value="TreeGrafter"/>
</dbReference>
<keyword evidence="3" id="KW-0238">DNA-binding</keyword>
<keyword evidence="2" id="KW-0805">Transcription regulation</keyword>
<dbReference type="InterPro" id="IPR028082">
    <property type="entry name" value="Peripla_BP_I"/>
</dbReference>
<evidence type="ECO:0000313" key="7">
    <source>
        <dbReference type="Proteomes" id="UP000267798"/>
    </source>
</evidence>
<keyword evidence="1" id="KW-0678">Repressor</keyword>
<gene>
    <name evidence="6" type="ORF">D3P09_15225</name>
</gene>
<dbReference type="InterPro" id="IPR010982">
    <property type="entry name" value="Lambda_DNA-bd_dom_sf"/>
</dbReference>
<dbReference type="PANTHER" id="PTHR30146">
    <property type="entry name" value="LACI-RELATED TRANSCRIPTIONAL REPRESSOR"/>
    <property type="match status" value="1"/>
</dbReference>
<dbReference type="InterPro" id="IPR046335">
    <property type="entry name" value="LacI/GalR-like_sensor"/>
</dbReference>
<evidence type="ECO:0000256" key="1">
    <source>
        <dbReference type="ARBA" id="ARBA00022491"/>
    </source>
</evidence>
<comment type="caution">
    <text evidence="6">The sequence shown here is derived from an EMBL/GenBank/DDBJ whole genome shotgun (WGS) entry which is preliminary data.</text>
</comment>
<name>A0A3A6PYJ3_9BACL</name>
<protein>
    <submittedName>
        <fullName evidence="6">LacI family transcriptional regulator</fullName>
    </submittedName>
</protein>
<dbReference type="Pfam" id="PF00356">
    <property type="entry name" value="LacI"/>
    <property type="match status" value="1"/>
</dbReference>
<evidence type="ECO:0000313" key="6">
    <source>
        <dbReference type="EMBL" id="RJX38874.1"/>
    </source>
</evidence>
<dbReference type="Gene3D" id="1.10.260.40">
    <property type="entry name" value="lambda repressor-like DNA-binding domains"/>
    <property type="match status" value="1"/>
</dbReference>
<evidence type="ECO:0000259" key="5">
    <source>
        <dbReference type="PROSITE" id="PS50932"/>
    </source>
</evidence>
<dbReference type="InterPro" id="IPR000843">
    <property type="entry name" value="HTH_LacI"/>
</dbReference>
<reference evidence="6 7" key="1">
    <citation type="submission" date="2018-09" db="EMBL/GenBank/DDBJ databases">
        <title>Paenibacillus aracenensis nov. sp. isolated from a cave in southern Spain.</title>
        <authorList>
            <person name="Jurado V."/>
            <person name="Gutierrez-Patricio S."/>
            <person name="Gonzalez-Pimentel J.L."/>
            <person name="Miller A.Z."/>
            <person name="Laiz L."/>
            <person name="Saiz-Jimenez C."/>
        </authorList>
    </citation>
    <scope>NUCLEOTIDE SEQUENCE [LARGE SCALE GENOMIC DNA]</scope>
    <source>
        <strain evidence="6 7">JCM 19203</strain>
    </source>
</reference>
<dbReference type="CDD" id="cd01392">
    <property type="entry name" value="HTH_LacI"/>
    <property type="match status" value="1"/>
</dbReference>
<proteinExistence type="predicted"/>
<keyword evidence="4" id="KW-0804">Transcription</keyword>
<dbReference type="OrthoDB" id="43195at2"/>
<dbReference type="PANTHER" id="PTHR30146:SF148">
    <property type="entry name" value="HTH-TYPE TRANSCRIPTIONAL REPRESSOR PURR-RELATED"/>
    <property type="match status" value="1"/>
</dbReference>
<dbReference type="SMART" id="SM00354">
    <property type="entry name" value="HTH_LACI"/>
    <property type="match status" value="1"/>
</dbReference>
<dbReference type="EMBL" id="QXQB01000003">
    <property type="protein sequence ID" value="RJX38874.1"/>
    <property type="molecule type" value="Genomic_DNA"/>
</dbReference>
<dbReference type="Pfam" id="PF13377">
    <property type="entry name" value="Peripla_BP_3"/>
    <property type="match status" value="1"/>
</dbReference>
<keyword evidence="7" id="KW-1185">Reference proteome</keyword>
<dbReference type="AlphaFoldDB" id="A0A3A6PYJ3"/>
<dbReference type="SUPFAM" id="SSF53822">
    <property type="entry name" value="Periplasmic binding protein-like I"/>
    <property type="match status" value="1"/>
</dbReference>
<dbReference type="PROSITE" id="PS00356">
    <property type="entry name" value="HTH_LACI_1"/>
    <property type="match status" value="1"/>
</dbReference>
<sequence length="344" mass="38401">MVKLKDIADQVGVSVSTVSRVINHDVSRSVNEDTRNRILEAAHTLGYKTNKIGKSAKGKRDAAIPGFHVGCVVAVPQNKYNHPYFSIILEGVERGLSSQGYRLEFIHSMATGDDLSELQRLVKDHGVDGMIVVEGIQPEAYQWIKKNVRAVVGIDISDHEVPVIAYDRVAAAKAAVAHLIAKGHREIGFVGGPGRYGDIQREKRFRGFQHAMDEAGLAIDPEWIINVNWDVSQSYEMMKEAFSRQVKRPTAFFCASDMMAIPAMRAATEQRLRIPEDVAFFSVDNIELSQFTSPPLTTIHVPKMEMGMIAAGTLLDYLKRRYTIPVKIWVPHELKLRHSTGDHS</sequence>
<dbReference type="PROSITE" id="PS50932">
    <property type="entry name" value="HTH_LACI_2"/>
    <property type="match status" value="1"/>
</dbReference>
<dbReference type="Gene3D" id="3.40.50.2300">
    <property type="match status" value="2"/>
</dbReference>
<dbReference type="GO" id="GO:0000976">
    <property type="term" value="F:transcription cis-regulatory region binding"/>
    <property type="evidence" value="ECO:0007669"/>
    <property type="project" value="TreeGrafter"/>
</dbReference>
<evidence type="ECO:0000256" key="4">
    <source>
        <dbReference type="ARBA" id="ARBA00023163"/>
    </source>
</evidence>
<organism evidence="6 7">
    <name type="scientific">Paenibacillus pinisoli</name>
    <dbReference type="NCBI Taxonomy" id="1276110"/>
    <lineage>
        <taxon>Bacteria</taxon>
        <taxon>Bacillati</taxon>
        <taxon>Bacillota</taxon>
        <taxon>Bacilli</taxon>
        <taxon>Bacillales</taxon>
        <taxon>Paenibacillaceae</taxon>
        <taxon>Paenibacillus</taxon>
    </lineage>
</organism>
<dbReference type="SUPFAM" id="SSF47413">
    <property type="entry name" value="lambda repressor-like DNA-binding domains"/>
    <property type="match status" value="1"/>
</dbReference>
<evidence type="ECO:0000256" key="3">
    <source>
        <dbReference type="ARBA" id="ARBA00023125"/>
    </source>
</evidence>
<dbReference type="Proteomes" id="UP000267798">
    <property type="component" value="Unassembled WGS sequence"/>
</dbReference>
<accession>A0A3A6PYJ3</accession>
<evidence type="ECO:0000256" key="2">
    <source>
        <dbReference type="ARBA" id="ARBA00023015"/>
    </source>
</evidence>
<feature type="domain" description="HTH lacI-type" evidence="5">
    <location>
        <begin position="2"/>
        <end position="58"/>
    </location>
</feature>
<dbReference type="RefSeq" id="WP_120111650.1">
    <property type="nucleotide sequence ID" value="NZ_QXQB01000003.1"/>
</dbReference>
<dbReference type="CDD" id="cd01544">
    <property type="entry name" value="PBP1_GalR"/>
    <property type="match status" value="1"/>
</dbReference>